<dbReference type="RefSeq" id="WP_188440983.1">
    <property type="nucleotide sequence ID" value="NZ_BMFD01000004.1"/>
</dbReference>
<keyword evidence="2 3" id="KW-0802">TPR repeat</keyword>
<dbReference type="InterPro" id="IPR019734">
    <property type="entry name" value="TPR_rpt"/>
</dbReference>
<accession>A0ABQ1M6F9</accession>
<reference evidence="5" key="1">
    <citation type="journal article" date="2019" name="Int. J. Syst. Evol. Microbiol.">
        <title>The Global Catalogue of Microorganisms (GCM) 10K type strain sequencing project: providing services to taxonomists for standard genome sequencing and annotation.</title>
        <authorList>
            <consortium name="The Broad Institute Genomics Platform"/>
            <consortium name="The Broad Institute Genome Sequencing Center for Infectious Disease"/>
            <person name="Wu L."/>
            <person name="Ma J."/>
        </authorList>
    </citation>
    <scope>NUCLEOTIDE SEQUENCE [LARGE SCALE GENOMIC DNA]</scope>
    <source>
        <strain evidence="5">CGMCC 1.12479</strain>
    </source>
</reference>
<evidence type="ECO:0000313" key="5">
    <source>
        <dbReference type="Proteomes" id="UP000635885"/>
    </source>
</evidence>
<comment type="caution">
    <text evidence="4">The sequence shown here is derived from an EMBL/GenBank/DDBJ whole genome shotgun (WGS) entry which is preliminary data.</text>
</comment>
<evidence type="ECO:0000313" key="4">
    <source>
        <dbReference type="EMBL" id="GGC35732.1"/>
    </source>
</evidence>
<dbReference type="PROSITE" id="PS50005">
    <property type="entry name" value="TPR"/>
    <property type="match status" value="2"/>
</dbReference>
<evidence type="ECO:0008006" key="6">
    <source>
        <dbReference type="Google" id="ProtNLM"/>
    </source>
</evidence>
<dbReference type="Pfam" id="PF13414">
    <property type="entry name" value="TPR_11"/>
    <property type="match status" value="1"/>
</dbReference>
<keyword evidence="5" id="KW-1185">Reference proteome</keyword>
<organism evidence="4 5">
    <name type="scientific">Belliella aquatica</name>
    <dbReference type="NCBI Taxonomy" id="1323734"/>
    <lineage>
        <taxon>Bacteria</taxon>
        <taxon>Pseudomonadati</taxon>
        <taxon>Bacteroidota</taxon>
        <taxon>Cytophagia</taxon>
        <taxon>Cytophagales</taxon>
        <taxon>Cyclobacteriaceae</taxon>
        <taxon>Belliella</taxon>
    </lineage>
</organism>
<feature type="repeat" description="TPR" evidence="3">
    <location>
        <begin position="120"/>
        <end position="153"/>
    </location>
</feature>
<dbReference type="InterPro" id="IPR011990">
    <property type="entry name" value="TPR-like_helical_dom_sf"/>
</dbReference>
<dbReference type="PANTHER" id="PTHR44858:SF1">
    <property type="entry name" value="UDP-N-ACETYLGLUCOSAMINE--PEPTIDE N-ACETYLGLUCOSAMINYLTRANSFERASE SPINDLY-RELATED"/>
    <property type="match status" value="1"/>
</dbReference>
<evidence type="ECO:0000256" key="2">
    <source>
        <dbReference type="ARBA" id="ARBA00022803"/>
    </source>
</evidence>
<feature type="repeat" description="TPR" evidence="3">
    <location>
        <begin position="52"/>
        <end position="85"/>
    </location>
</feature>
<dbReference type="PANTHER" id="PTHR44858">
    <property type="entry name" value="TETRATRICOPEPTIDE REPEAT PROTEIN 6"/>
    <property type="match status" value="1"/>
</dbReference>
<dbReference type="SMART" id="SM00028">
    <property type="entry name" value="TPR"/>
    <property type="match status" value="6"/>
</dbReference>
<name>A0ABQ1M6F9_9BACT</name>
<dbReference type="SUPFAM" id="SSF48452">
    <property type="entry name" value="TPR-like"/>
    <property type="match status" value="1"/>
</dbReference>
<dbReference type="PROSITE" id="PS51257">
    <property type="entry name" value="PROKAR_LIPOPROTEIN"/>
    <property type="match status" value="1"/>
</dbReference>
<dbReference type="EMBL" id="BMFD01000004">
    <property type="protein sequence ID" value="GGC35732.1"/>
    <property type="molecule type" value="Genomic_DNA"/>
</dbReference>
<evidence type="ECO:0000256" key="3">
    <source>
        <dbReference type="PROSITE-ProRule" id="PRU00339"/>
    </source>
</evidence>
<dbReference type="InterPro" id="IPR050498">
    <property type="entry name" value="Ycf3"/>
</dbReference>
<protein>
    <recommendedName>
        <fullName evidence="6">Tetratricopeptide repeat protein</fullName>
    </recommendedName>
</protein>
<dbReference type="Proteomes" id="UP000635885">
    <property type="component" value="Unassembled WGS sequence"/>
</dbReference>
<dbReference type="Gene3D" id="1.25.40.10">
    <property type="entry name" value="Tetratricopeptide repeat domain"/>
    <property type="match status" value="2"/>
</dbReference>
<proteinExistence type="predicted"/>
<sequence>MKKITKYLAFVALLTTSCLGSFSEGEIHFRNGEYEKAIREFSQTLFINVTDINSLHLRARAYEELERFEEALEDYKRIISIDPRYAQAHAGIGKLYWKQENYVNAEKHLLIAAKYDENDFEIIYLLGRAMIMNENFKSADEFFSIAAKLKPKDPKVYFYQGIARSKLGIPDGAAGSFNMCLMYDPENMTALYNRGLARMSMGFVYWAIEDFETYLKKDPEHLNSLTQLGLCKKIINDPSACKYLTLAANRGSEVAKLNMEDC</sequence>
<keyword evidence="1" id="KW-0677">Repeat</keyword>
<gene>
    <name evidence="4" type="ORF">GCM10010993_13240</name>
</gene>
<evidence type="ECO:0000256" key="1">
    <source>
        <dbReference type="ARBA" id="ARBA00022737"/>
    </source>
</evidence>